<proteinExistence type="predicted"/>
<dbReference type="InterPro" id="IPR036869">
    <property type="entry name" value="J_dom_sf"/>
</dbReference>
<dbReference type="InterPro" id="IPR051727">
    <property type="entry name" value="DnaJ_C3_Co-chaperones"/>
</dbReference>
<keyword evidence="3" id="KW-0677">Repeat</keyword>
<protein>
    <recommendedName>
        <fullName evidence="6">Tetratricopeptide repeat and J domain-containing co-chaperone DNJ1</fullName>
    </recommendedName>
</protein>
<keyword evidence="2 9" id="KW-0732">Signal</keyword>
<dbReference type="SUPFAM" id="SSF46565">
    <property type="entry name" value="Chaperone J-domain"/>
    <property type="match status" value="1"/>
</dbReference>
<feature type="domain" description="J" evidence="10">
    <location>
        <begin position="404"/>
        <end position="473"/>
    </location>
</feature>
<dbReference type="PANTHER" id="PTHR44140:SF2">
    <property type="entry name" value="LD25575P"/>
    <property type="match status" value="1"/>
</dbReference>
<dbReference type="Pfam" id="PF14559">
    <property type="entry name" value="TPR_19"/>
    <property type="match status" value="1"/>
</dbReference>
<feature type="repeat" description="TPR" evidence="7">
    <location>
        <begin position="349"/>
        <end position="382"/>
    </location>
</feature>
<evidence type="ECO:0000256" key="5">
    <source>
        <dbReference type="ARBA" id="ARBA00022824"/>
    </source>
</evidence>
<keyword evidence="4 7" id="KW-0802">TPR repeat</keyword>
<feature type="chain" id="PRO_5012270930" description="Tetratricopeptide repeat and J domain-containing co-chaperone DNJ1" evidence="9">
    <location>
        <begin position="24"/>
        <end position="522"/>
    </location>
</feature>
<dbReference type="Pfam" id="PF13432">
    <property type="entry name" value="TPR_16"/>
    <property type="match status" value="1"/>
</dbReference>
<sequence>MRFQLSNLAVTAGLLASAGIALSSHDIPADLPASALLTSAQAHLANGETNEALAYFDAAIAKDPSNYLTLFKRATTYLSLGRTTHATQDFERVLVLEPRFEGAHLQLAKIFSKSARWDAARVEFEAAGKRSDSPDLIELAEAEGAARLVDDAVRAGKWDECVNQAGVAILVASRCAALRQTRARCRFERGEIEEGMGDLHHVLQMRPGDTDPHVLISATSFYALADLDNGLAQIRKCLHSDPDSDVCKKIHRQQKAIQKTLRKAESQLSKGQSTAAGRTLVGNSTEPGLVTLVRDQMKELRQHGKIPVKAKAALYDKLVDMTCQAYIESNHKDAVKYCQEALELDPDSFWGLLYRGKTLLKKEQFEAAISAFNKAAELRPDRQDKVNSLLNKAQAALRRSKTKDYYKVLGVPRDADQRHIKSAYRKASKLHHPDKAAKQGISKEEAEKKMAAINEAYEVLSDPELRQRFDNGDDPNSQEKANPFQGSPFGGSNPFIFRQQGGAGGSQANFKFHFGGGDPFGF</sequence>
<evidence type="ECO:0000259" key="10">
    <source>
        <dbReference type="PROSITE" id="PS50076"/>
    </source>
</evidence>
<evidence type="ECO:0000313" key="12">
    <source>
        <dbReference type="Proteomes" id="UP000226431"/>
    </source>
</evidence>
<dbReference type="Pfam" id="PF00226">
    <property type="entry name" value="DnaJ"/>
    <property type="match status" value="1"/>
</dbReference>
<evidence type="ECO:0000256" key="2">
    <source>
        <dbReference type="ARBA" id="ARBA00022729"/>
    </source>
</evidence>
<comment type="caution">
    <text evidence="11">The sequence shown here is derived from an EMBL/GenBank/DDBJ whole genome shotgun (WGS) entry which is preliminary data.</text>
</comment>
<evidence type="ECO:0000256" key="4">
    <source>
        <dbReference type="ARBA" id="ARBA00022803"/>
    </source>
</evidence>
<feature type="repeat" description="TPR" evidence="7">
    <location>
        <begin position="33"/>
        <end position="66"/>
    </location>
</feature>
<name>A0A2C5Z6C3_9HYPO</name>
<dbReference type="PROSITE" id="PS50005">
    <property type="entry name" value="TPR"/>
    <property type="match status" value="3"/>
</dbReference>
<dbReference type="GO" id="GO:0005788">
    <property type="term" value="C:endoplasmic reticulum lumen"/>
    <property type="evidence" value="ECO:0007669"/>
    <property type="project" value="UniProtKB-SubCell"/>
</dbReference>
<dbReference type="GO" id="GO:0034975">
    <property type="term" value="P:protein folding in endoplasmic reticulum"/>
    <property type="evidence" value="ECO:0007669"/>
    <property type="project" value="TreeGrafter"/>
</dbReference>
<evidence type="ECO:0000256" key="1">
    <source>
        <dbReference type="ARBA" id="ARBA00004319"/>
    </source>
</evidence>
<dbReference type="GO" id="GO:0051087">
    <property type="term" value="F:protein-folding chaperone binding"/>
    <property type="evidence" value="ECO:0007669"/>
    <property type="project" value="TreeGrafter"/>
</dbReference>
<dbReference type="CDD" id="cd06257">
    <property type="entry name" value="DnaJ"/>
    <property type="match status" value="1"/>
</dbReference>
<dbReference type="Gene3D" id="1.10.287.110">
    <property type="entry name" value="DnaJ domain"/>
    <property type="match status" value="1"/>
</dbReference>
<evidence type="ECO:0000256" key="8">
    <source>
        <dbReference type="SAM" id="MobiDB-lite"/>
    </source>
</evidence>
<dbReference type="Gene3D" id="1.25.40.10">
    <property type="entry name" value="Tetratricopeptide repeat domain"/>
    <property type="match status" value="1"/>
</dbReference>
<dbReference type="FunFam" id="1.25.40.10:FF:000224">
    <property type="entry name" value="DnaJ and TPR domain protein"/>
    <property type="match status" value="1"/>
</dbReference>
<feature type="region of interest" description="Disordered" evidence="8">
    <location>
        <begin position="463"/>
        <end position="510"/>
    </location>
</feature>
<dbReference type="STRING" id="2004952.A0A2C5Z6C3"/>
<evidence type="ECO:0000256" key="9">
    <source>
        <dbReference type="SAM" id="SignalP"/>
    </source>
</evidence>
<dbReference type="PROSITE" id="PS50076">
    <property type="entry name" value="DNAJ_2"/>
    <property type="match status" value="1"/>
</dbReference>
<feature type="signal peptide" evidence="9">
    <location>
        <begin position="1"/>
        <end position="23"/>
    </location>
</feature>
<organism evidence="11 12">
    <name type="scientific">Ophiocordyceps camponoti-rufipedis</name>
    <dbReference type="NCBI Taxonomy" id="2004952"/>
    <lineage>
        <taxon>Eukaryota</taxon>
        <taxon>Fungi</taxon>
        <taxon>Dikarya</taxon>
        <taxon>Ascomycota</taxon>
        <taxon>Pezizomycotina</taxon>
        <taxon>Sordariomycetes</taxon>
        <taxon>Hypocreomycetidae</taxon>
        <taxon>Hypocreales</taxon>
        <taxon>Ophiocordycipitaceae</taxon>
        <taxon>Ophiocordyceps</taxon>
    </lineage>
</organism>
<feature type="repeat" description="TPR" evidence="7">
    <location>
        <begin position="67"/>
        <end position="100"/>
    </location>
</feature>
<gene>
    <name evidence="11" type="ORF">CDD80_2875</name>
</gene>
<reference evidence="11 12" key="1">
    <citation type="submission" date="2017-06" db="EMBL/GenBank/DDBJ databases">
        <title>Ant-infecting Ophiocordyceps genomes reveal a high diversity of potential behavioral manipulation genes and a possible major role for enterotoxins.</title>
        <authorList>
            <person name="De Bekker C."/>
            <person name="Evans H.C."/>
            <person name="Brachmann A."/>
            <person name="Hughes D.P."/>
        </authorList>
    </citation>
    <scope>NUCLEOTIDE SEQUENCE [LARGE SCALE GENOMIC DNA]</scope>
    <source>
        <strain evidence="11 12">Map16</strain>
    </source>
</reference>
<dbReference type="SMART" id="SM00028">
    <property type="entry name" value="TPR"/>
    <property type="match status" value="5"/>
</dbReference>
<evidence type="ECO:0000256" key="7">
    <source>
        <dbReference type="PROSITE-ProRule" id="PRU00339"/>
    </source>
</evidence>
<dbReference type="FunFam" id="1.10.287.110:FF:000083">
    <property type="entry name" value="DnaJ and TPR domain protein"/>
    <property type="match status" value="1"/>
</dbReference>
<dbReference type="InterPro" id="IPR019734">
    <property type="entry name" value="TPR_rpt"/>
</dbReference>
<accession>A0A2C5Z6C3</accession>
<evidence type="ECO:0000256" key="6">
    <source>
        <dbReference type="ARBA" id="ARBA00073740"/>
    </source>
</evidence>
<dbReference type="EMBL" id="NJES01000256">
    <property type="protein sequence ID" value="PHH74731.1"/>
    <property type="molecule type" value="Genomic_DNA"/>
</dbReference>
<dbReference type="InterPro" id="IPR001623">
    <property type="entry name" value="DnaJ_domain"/>
</dbReference>
<dbReference type="PANTHER" id="PTHR44140">
    <property type="entry name" value="LD25575P"/>
    <property type="match status" value="1"/>
</dbReference>
<evidence type="ECO:0000313" key="11">
    <source>
        <dbReference type="EMBL" id="PHH74731.1"/>
    </source>
</evidence>
<comment type="subcellular location">
    <subcellularLocation>
        <location evidence="1">Endoplasmic reticulum lumen</location>
    </subcellularLocation>
</comment>
<keyword evidence="5" id="KW-0256">Endoplasmic reticulum</keyword>
<dbReference type="InterPro" id="IPR011990">
    <property type="entry name" value="TPR-like_helical_dom_sf"/>
</dbReference>
<dbReference type="AlphaFoldDB" id="A0A2C5Z6C3"/>
<keyword evidence="12" id="KW-1185">Reference proteome</keyword>
<dbReference type="Proteomes" id="UP000226431">
    <property type="component" value="Unassembled WGS sequence"/>
</dbReference>
<dbReference type="GO" id="GO:0051787">
    <property type="term" value="F:misfolded protein binding"/>
    <property type="evidence" value="ECO:0007669"/>
    <property type="project" value="TreeGrafter"/>
</dbReference>
<dbReference type="PRINTS" id="PR00625">
    <property type="entry name" value="JDOMAIN"/>
</dbReference>
<dbReference type="OrthoDB" id="1726119at2759"/>
<evidence type="ECO:0000256" key="3">
    <source>
        <dbReference type="ARBA" id="ARBA00022737"/>
    </source>
</evidence>
<dbReference type="SUPFAM" id="SSF48452">
    <property type="entry name" value="TPR-like"/>
    <property type="match status" value="2"/>
</dbReference>
<dbReference type="SMART" id="SM00271">
    <property type="entry name" value="DnaJ"/>
    <property type="match status" value="1"/>
</dbReference>